<dbReference type="Proteomes" id="UP000176604">
    <property type="component" value="Unassembled WGS sequence"/>
</dbReference>
<name>A0A1F7UHN5_9BACT</name>
<reference evidence="1 2" key="1">
    <citation type="journal article" date="2016" name="Nat. Commun.">
        <title>Thousands of microbial genomes shed light on interconnected biogeochemical processes in an aquifer system.</title>
        <authorList>
            <person name="Anantharaman K."/>
            <person name="Brown C.T."/>
            <person name="Hug L.A."/>
            <person name="Sharon I."/>
            <person name="Castelle C.J."/>
            <person name="Probst A.J."/>
            <person name="Thomas B.C."/>
            <person name="Singh A."/>
            <person name="Wilkins M.J."/>
            <person name="Karaoz U."/>
            <person name="Brodie E.L."/>
            <person name="Williams K.H."/>
            <person name="Hubbard S.S."/>
            <person name="Banfield J.F."/>
        </authorList>
    </citation>
    <scope>NUCLEOTIDE SEQUENCE [LARGE SCALE GENOMIC DNA]</scope>
</reference>
<dbReference type="EMBL" id="MGEF01000051">
    <property type="protein sequence ID" value="OGL77795.1"/>
    <property type="molecule type" value="Genomic_DNA"/>
</dbReference>
<dbReference type="AlphaFoldDB" id="A0A1F7UHN5"/>
<organism evidence="1 2">
    <name type="scientific">Candidatus Uhrbacteria bacterium RIFCSPHIGHO2_12_FULL_54_23</name>
    <dbReference type="NCBI Taxonomy" id="1802397"/>
    <lineage>
        <taxon>Bacteria</taxon>
        <taxon>Candidatus Uhriibacteriota</taxon>
    </lineage>
</organism>
<protein>
    <submittedName>
        <fullName evidence="1">Uncharacterized protein</fullName>
    </submittedName>
</protein>
<comment type="caution">
    <text evidence="1">The sequence shown here is derived from an EMBL/GenBank/DDBJ whole genome shotgun (WGS) entry which is preliminary data.</text>
</comment>
<accession>A0A1F7UHN5</accession>
<gene>
    <name evidence="1" type="ORF">A3J43_04290</name>
</gene>
<sequence length="135" mass="15517">MDEIFHKTFTFAKQLAKGFYFGVWAKSPPQCPAFGGEVVHITREGWEHIIDDTARTRNDVLGRLFTLERAKKLLEEAAAFQDHRERTDLPQKVEYWMFEAVVAEVKIRVVVRSIAGGQKHFLSVVKKGTIEKELV</sequence>
<proteinExistence type="predicted"/>
<evidence type="ECO:0000313" key="2">
    <source>
        <dbReference type="Proteomes" id="UP000176604"/>
    </source>
</evidence>
<evidence type="ECO:0000313" key="1">
    <source>
        <dbReference type="EMBL" id="OGL77795.1"/>
    </source>
</evidence>